<dbReference type="Proteomes" id="UP000095185">
    <property type="component" value="Chromosome"/>
</dbReference>
<gene>
    <name evidence="1" type="ORF">BIU88_07520</name>
</gene>
<sequence length="96" mass="11823">MQNLLTSKIPRSRLHIPSRAFQRQFPDRYRMRFRLVFVWFFTSETFDKRRFPSLSAPNQKKLEFKQRSPFFANRFKIVAENLLWPIMFICQTFRDA</sequence>
<keyword evidence="2" id="KW-1185">Reference proteome</keyword>
<proteinExistence type="predicted"/>
<evidence type="ECO:0000313" key="1">
    <source>
        <dbReference type="EMBL" id="AOS84000.1"/>
    </source>
</evidence>
<name>A0A1D8CYJ6_CHLLM</name>
<dbReference type="KEGG" id="clz:BIU88_07520"/>
<dbReference type="EMBL" id="CP017305">
    <property type="protein sequence ID" value="AOS84000.1"/>
    <property type="molecule type" value="Genomic_DNA"/>
</dbReference>
<protein>
    <submittedName>
        <fullName evidence="1">Uncharacterized protein</fullName>
    </submittedName>
</protein>
<evidence type="ECO:0000313" key="2">
    <source>
        <dbReference type="Proteomes" id="UP000095185"/>
    </source>
</evidence>
<organism evidence="1 2">
    <name type="scientific">Chlorobaculum limnaeum</name>
    <dbReference type="NCBI Taxonomy" id="274537"/>
    <lineage>
        <taxon>Bacteria</taxon>
        <taxon>Pseudomonadati</taxon>
        <taxon>Chlorobiota</taxon>
        <taxon>Chlorobiia</taxon>
        <taxon>Chlorobiales</taxon>
        <taxon>Chlorobiaceae</taxon>
        <taxon>Chlorobaculum</taxon>
    </lineage>
</organism>
<reference evidence="1" key="1">
    <citation type="submission" date="2016-09" db="EMBL/GenBank/DDBJ databases">
        <title>Genome sequence of Chlorobaculum limnaeum.</title>
        <authorList>
            <person name="Liu Z."/>
            <person name="Tank M."/>
            <person name="Bryant D.A."/>
        </authorList>
    </citation>
    <scope>NUCLEOTIDE SEQUENCE [LARGE SCALE GENOMIC DNA]</scope>
    <source>
        <strain evidence="1">DSM 1677</strain>
    </source>
</reference>
<dbReference type="AlphaFoldDB" id="A0A1D8CYJ6"/>
<accession>A0A1D8CYJ6</accession>